<dbReference type="InterPro" id="IPR000014">
    <property type="entry name" value="PAS"/>
</dbReference>
<dbReference type="AlphaFoldDB" id="A0A498H5Q1"/>
<proteinExistence type="predicted"/>
<feature type="domain" description="PAS" evidence="1">
    <location>
        <begin position="382"/>
        <end position="436"/>
    </location>
</feature>
<dbReference type="Proteomes" id="UP000290932">
    <property type="component" value="Unassembled WGS sequence"/>
</dbReference>
<dbReference type="SMART" id="SM00388">
    <property type="entry name" value="HisKA"/>
    <property type="match status" value="1"/>
</dbReference>
<comment type="caution">
    <text evidence="3">The sequence shown here is derived from an EMBL/GenBank/DDBJ whole genome shotgun (WGS) entry which is preliminary data.</text>
</comment>
<dbReference type="PROSITE" id="PS50112">
    <property type="entry name" value="PAS"/>
    <property type="match status" value="4"/>
</dbReference>
<evidence type="ECO:0000313" key="3">
    <source>
        <dbReference type="EMBL" id="RXE57056.1"/>
    </source>
</evidence>
<evidence type="ECO:0000313" key="4">
    <source>
        <dbReference type="Proteomes" id="UP000290932"/>
    </source>
</evidence>
<dbReference type="InterPro" id="IPR035965">
    <property type="entry name" value="PAS-like_dom_sf"/>
</dbReference>
<dbReference type="InterPro" id="IPR052155">
    <property type="entry name" value="Biofilm_reg_signaling"/>
</dbReference>
<dbReference type="InterPro" id="IPR003661">
    <property type="entry name" value="HisK_dim/P_dom"/>
</dbReference>
<feature type="domain" description="PAS" evidence="1">
    <location>
        <begin position="262"/>
        <end position="317"/>
    </location>
</feature>
<keyword evidence="4" id="KW-1185">Reference proteome</keyword>
<accession>A0A498H5Q1</accession>
<dbReference type="EMBL" id="LHQS01000001">
    <property type="protein sequence ID" value="RXE57056.1"/>
    <property type="molecule type" value="Genomic_DNA"/>
</dbReference>
<reference evidence="3 4" key="1">
    <citation type="journal article" date="2015" name="Int. J. Syst. Evol. Microbiol.">
        <title>Methanoculleus taiwanensis sp. nov., a methanogen isolated from deep marine sediment at the deformation front area near Taiwan.</title>
        <authorList>
            <person name="Weng C.Y."/>
            <person name="Chen S.C."/>
            <person name="Lai M.C."/>
            <person name="Wu S.Y."/>
            <person name="Lin S."/>
            <person name="Yang T.F."/>
            <person name="Chen P.C."/>
        </authorList>
    </citation>
    <scope>NUCLEOTIDE SEQUENCE [LARGE SCALE GENOMIC DNA]</scope>
    <source>
        <strain evidence="3 4">CYW4</strain>
    </source>
</reference>
<gene>
    <name evidence="3" type="ORF">ABH15_02685</name>
</gene>
<organism evidence="3 4">
    <name type="scientific">Methanoculleus taiwanensis</name>
    <dbReference type="NCBI Taxonomy" id="1550565"/>
    <lineage>
        <taxon>Archaea</taxon>
        <taxon>Methanobacteriati</taxon>
        <taxon>Methanobacteriota</taxon>
        <taxon>Stenosarchaea group</taxon>
        <taxon>Methanomicrobia</taxon>
        <taxon>Methanomicrobiales</taxon>
        <taxon>Methanomicrobiaceae</taxon>
        <taxon>Methanoculleus</taxon>
    </lineage>
</organism>
<feature type="domain" description="PAS" evidence="1">
    <location>
        <begin position="13"/>
        <end position="57"/>
    </location>
</feature>
<evidence type="ECO:0000259" key="2">
    <source>
        <dbReference type="PROSITE" id="PS50113"/>
    </source>
</evidence>
<feature type="domain" description="PAC" evidence="2">
    <location>
        <begin position="210"/>
        <end position="261"/>
    </location>
</feature>
<name>A0A498H5Q1_9EURY</name>
<dbReference type="SUPFAM" id="SSF55785">
    <property type="entry name" value="PYP-like sensor domain (PAS domain)"/>
    <property type="match status" value="4"/>
</dbReference>
<dbReference type="InterPro" id="IPR000700">
    <property type="entry name" value="PAS-assoc_C"/>
</dbReference>
<dbReference type="CDD" id="cd00130">
    <property type="entry name" value="PAS"/>
    <property type="match status" value="4"/>
</dbReference>
<dbReference type="InterPro" id="IPR001610">
    <property type="entry name" value="PAC"/>
</dbReference>
<dbReference type="NCBIfam" id="TIGR00229">
    <property type="entry name" value="sensory_box"/>
    <property type="match status" value="4"/>
</dbReference>
<evidence type="ECO:0000259" key="1">
    <source>
        <dbReference type="PROSITE" id="PS50112"/>
    </source>
</evidence>
<dbReference type="InterPro" id="IPR013767">
    <property type="entry name" value="PAS_fold"/>
</dbReference>
<sequence>MAQQQPHEAPPPSDPLYQAIVENTGTAIMIVEGDGRIAYANAEFEKSFGYARSDLVGTFFWDRLPAEVDRERMIRYHHLRRVKPSAAPRTYEASLRDAAGAERNVVVTVALVAGSDRSVVSFMDITKKKRAEEALRLSEEKYRTLVEGINEVIFTVDPHGRITYISPALERLTDYRVSEVVGEPFSRYVHPDDLPGLQKSFERTLAGLQEPYEFRVLTRDGTVHYVITSSRFLMENDRLVGLIGVLTDITERKQAEEALRQSEEMYRTITQRSFDIIVTADCEGRITYVSPAVKRVLGYTPEEAVGTRWMDYVLHPEQPQVQVLRRMAREGAVEGYQIEMRHKNGDAVTLELNISPIPVSKGCSGFQAIGRDITDRKRIREKLAYHAYLLDHVSDAVIATDERFMITAWNRAAEDLYGWKADQVIGRSLLELIHSDLPGAEPATMLQTLEKEGSYSGELMHYHEDGQPVYIDTNASALTETGGGVTGYILVGRDVTGRIAAESVRKRAFEQIEQNMEQFAILGDHVRHPLQVIMARADLMDDEKTAASIREQVRRINALVKQLDEGWVESRAIREFLRRTDLA</sequence>
<dbReference type="PANTHER" id="PTHR44757:SF2">
    <property type="entry name" value="BIOFILM ARCHITECTURE MAINTENANCE PROTEIN MBAA"/>
    <property type="match status" value="1"/>
</dbReference>
<dbReference type="SMART" id="SM00091">
    <property type="entry name" value="PAS"/>
    <property type="match status" value="4"/>
</dbReference>
<dbReference type="GO" id="GO:0000155">
    <property type="term" value="F:phosphorelay sensor kinase activity"/>
    <property type="evidence" value="ECO:0007669"/>
    <property type="project" value="InterPro"/>
</dbReference>
<dbReference type="Pfam" id="PF00989">
    <property type="entry name" value="PAS"/>
    <property type="match status" value="3"/>
</dbReference>
<dbReference type="SMART" id="SM00086">
    <property type="entry name" value="PAC"/>
    <property type="match status" value="4"/>
</dbReference>
<evidence type="ECO:0008006" key="5">
    <source>
        <dbReference type="Google" id="ProtNLM"/>
    </source>
</evidence>
<dbReference type="Pfam" id="PF13426">
    <property type="entry name" value="PAS_9"/>
    <property type="match status" value="1"/>
</dbReference>
<feature type="domain" description="PAC" evidence="2">
    <location>
        <begin position="334"/>
        <end position="385"/>
    </location>
</feature>
<feature type="domain" description="PAC" evidence="2">
    <location>
        <begin position="455"/>
        <end position="507"/>
    </location>
</feature>
<dbReference type="PROSITE" id="PS50113">
    <property type="entry name" value="PAC"/>
    <property type="match status" value="3"/>
</dbReference>
<feature type="domain" description="PAS" evidence="1">
    <location>
        <begin position="138"/>
        <end position="208"/>
    </location>
</feature>
<protein>
    <recommendedName>
        <fullName evidence="5">Histidine kinase</fullName>
    </recommendedName>
</protein>
<dbReference type="PANTHER" id="PTHR44757">
    <property type="entry name" value="DIGUANYLATE CYCLASE DGCP"/>
    <property type="match status" value="1"/>
</dbReference>
<dbReference type="Gene3D" id="3.30.450.20">
    <property type="entry name" value="PAS domain"/>
    <property type="match status" value="4"/>
</dbReference>
<dbReference type="GO" id="GO:0006355">
    <property type="term" value="P:regulation of DNA-templated transcription"/>
    <property type="evidence" value="ECO:0007669"/>
    <property type="project" value="InterPro"/>
</dbReference>